<dbReference type="GO" id="GO:0050563">
    <property type="term" value="F:trans-feruloyl-CoA synthase activity"/>
    <property type="evidence" value="ECO:0007669"/>
    <property type="project" value="UniProtKB-EC"/>
</dbReference>
<dbReference type="Gene3D" id="3.40.50.12780">
    <property type="entry name" value="N-terminal domain of ligase-like"/>
    <property type="match status" value="1"/>
</dbReference>
<keyword evidence="2" id="KW-0436">Ligase</keyword>
<organism evidence="2 3">
    <name type="scientific">Variovorax guangxiensis</name>
    <dbReference type="NCBI Taxonomy" id="1775474"/>
    <lineage>
        <taxon>Bacteria</taxon>
        <taxon>Pseudomonadati</taxon>
        <taxon>Pseudomonadota</taxon>
        <taxon>Betaproteobacteria</taxon>
        <taxon>Burkholderiales</taxon>
        <taxon>Comamonadaceae</taxon>
        <taxon>Variovorax</taxon>
    </lineage>
</organism>
<name>A0A840FRM3_9BURK</name>
<dbReference type="SUPFAM" id="SSF56801">
    <property type="entry name" value="Acetyl-CoA synthetase-like"/>
    <property type="match status" value="1"/>
</dbReference>
<dbReference type="Pfam" id="PF23562">
    <property type="entry name" value="AMP-binding_C_3"/>
    <property type="match status" value="1"/>
</dbReference>
<dbReference type="PANTHER" id="PTHR24096:SF420">
    <property type="entry name" value="LONG-CHAIN-FATTY-ACID--COA LIGASE-RELATED"/>
    <property type="match status" value="1"/>
</dbReference>
<accession>A0A840FRM3</accession>
<dbReference type="EC" id="6.2.1.34" evidence="2"/>
<dbReference type="AlphaFoldDB" id="A0A840FRM3"/>
<dbReference type="EMBL" id="JACIFZ010000005">
    <property type="protein sequence ID" value="MBB4223522.1"/>
    <property type="molecule type" value="Genomic_DNA"/>
</dbReference>
<dbReference type="InterPro" id="IPR000873">
    <property type="entry name" value="AMP-dep_synth/lig_dom"/>
</dbReference>
<evidence type="ECO:0000313" key="2">
    <source>
        <dbReference type="EMBL" id="MBB4223522.1"/>
    </source>
</evidence>
<feature type="domain" description="AMP-dependent synthetase/ligase" evidence="1">
    <location>
        <begin position="48"/>
        <end position="433"/>
    </location>
</feature>
<dbReference type="Pfam" id="PF00501">
    <property type="entry name" value="AMP-binding"/>
    <property type="match status" value="1"/>
</dbReference>
<dbReference type="InterPro" id="IPR042099">
    <property type="entry name" value="ANL_N_sf"/>
</dbReference>
<dbReference type="RefSeq" id="WP_184640713.1">
    <property type="nucleotide sequence ID" value="NZ_JACIFZ010000005.1"/>
</dbReference>
<comment type="caution">
    <text evidence="2">The sequence shown here is derived from an EMBL/GenBank/DDBJ whole genome shotgun (WGS) entry which is preliminary data.</text>
</comment>
<dbReference type="Proteomes" id="UP000524450">
    <property type="component" value="Unassembled WGS sequence"/>
</dbReference>
<dbReference type="PANTHER" id="PTHR24096">
    <property type="entry name" value="LONG-CHAIN-FATTY-ACID--COA LIGASE"/>
    <property type="match status" value="1"/>
</dbReference>
<evidence type="ECO:0000259" key="1">
    <source>
        <dbReference type="Pfam" id="PF00501"/>
    </source>
</evidence>
<proteinExistence type="predicted"/>
<evidence type="ECO:0000313" key="3">
    <source>
        <dbReference type="Proteomes" id="UP000524450"/>
    </source>
</evidence>
<sequence>MSAPAVRYRPLVFGVTRAVLRDGAPGTQYLSAETPLAPYRERMTDRLAHWAERTPDRTFIARRERLADGSTGDWLRVSYAQALEEARGIGQALLERGLSAERPVAILSENGIEHALMALGCLYAGVPYCPVSPPYSVVSQDFEKLRHVFDTLTPGLVFASDAARFAKAIAAVVPTGTEVVLAEGSLGDRPVTAFSALASTPATSAIDEAMRATGPDTITKFLFTSGSTKMPKAVINTHRMWCANQQQLRQSIPALGDEPPVLVDWLPWNHTFGGNHNVGIVLDNGGTLYIDDGKPTPAGMAETLRNLREIAPTIYFNVPTGFEAIAQAMETDEVLRRNLLSRVKMFFYSGAALSQPVWDSLHRTQESEVGERIVMGTGLGMTESGPFALYVTGPDVKSGDVGLPAPGIELKLIEVDGKTEVRYRGPNITPGYWRAPEATAEAFDEEGFFSTGDAVKWIDESNIHRGLRFDGRIAEDFKLATGTFVSVGPMRAKIIAAGAPYVQDAVLTGINLKEVGALIFPTQKVRELAGLPAGATMREVLESAPVQAHFQQVVDTLAAAATGSANRIARLHLMAEPPSIDRGEVTDKGSINQRSVLKHRAALADAMHDGSLPFTLKPR</sequence>
<gene>
    <name evidence="2" type="ORF">GGD71_004308</name>
</gene>
<protein>
    <submittedName>
        <fullName evidence="2">Feruloyl-CoA synthase</fullName>
        <ecNumber evidence="2">6.2.1.34</ecNumber>
    </submittedName>
</protein>
<reference evidence="2 3" key="1">
    <citation type="submission" date="2020-08" db="EMBL/GenBank/DDBJ databases">
        <title>Genomic Encyclopedia of Type Strains, Phase IV (KMG-V): Genome sequencing to study the core and pangenomes of soil and plant-associated prokaryotes.</title>
        <authorList>
            <person name="Whitman W."/>
        </authorList>
    </citation>
    <scope>NUCLEOTIDE SEQUENCE [LARGE SCALE GENOMIC DNA]</scope>
    <source>
        <strain evidence="2 3">34/80</strain>
    </source>
</reference>